<dbReference type="AlphaFoldDB" id="A0A916XEN0"/>
<evidence type="ECO:0000256" key="4">
    <source>
        <dbReference type="PIRNR" id="PIRNR006078"/>
    </source>
</evidence>
<evidence type="ECO:0000256" key="2">
    <source>
        <dbReference type="ARBA" id="ARBA00022679"/>
    </source>
</evidence>
<dbReference type="InterPro" id="IPR018197">
    <property type="entry name" value="Glycerate_kinase_RE-like"/>
</dbReference>
<reference evidence="5" key="1">
    <citation type="journal article" date="2014" name="Int. J. Syst. Evol. Microbiol.">
        <title>Complete genome sequence of Corynebacterium casei LMG S-19264T (=DSM 44701T), isolated from a smear-ripened cheese.</title>
        <authorList>
            <consortium name="US DOE Joint Genome Institute (JGI-PGF)"/>
            <person name="Walter F."/>
            <person name="Albersmeier A."/>
            <person name="Kalinowski J."/>
            <person name="Ruckert C."/>
        </authorList>
    </citation>
    <scope>NUCLEOTIDE SEQUENCE</scope>
    <source>
        <strain evidence="5">CGMCC 1.15343</strain>
    </source>
</reference>
<reference evidence="5" key="2">
    <citation type="submission" date="2020-09" db="EMBL/GenBank/DDBJ databases">
        <authorList>
            <person name="Sun Q."/>
            <person name="Zhou Y."/>
        </authorList>
    </citation>
    <scope>NUCLEOTIDE SEQUENCE</scope>
    <source>
        <strain evidence="5">CGMCC 1.15343</strain>
    </source>
</reference>
<dbReference type="NCBIfam" id="TIGR00045">
    <property type="entry name" value="glycerate kinase"/>
    <property type="match status" value="1"/>
</dbReference>
<proteinExistence type="inferred from homology"/>
<dbReference type="Gene3D" id="3.40.50.10350">
    <property type="entry name" value="Glycerate kinase, domain 1"/>
    <property type="match status" value="1"/>
</dbReference>
<keyword evidence="2 4" id="KW-0808">Transferase</keyword>
<organism evidence="5 6">
    <name type="scientific">Pedobacter quisquiliarum</name>
    <dbReference type="NCBI Taxonomy" id="1834438"/>
    <lineage>
        <taxon>Bacteria</taxon>
        <taxon>Pseudomonadati</taxon>
        <taxon>Bacteroidota</taxon>
        <taxon>Sphingobacteriia</taxon>
        <taxon>Sphingobacteriales</taxon>
        <taxon>Sphingobacteriaceae</taxon>
        <taxon>Pedobacter</taxon>
    </lineage>
</organism>
<keyword evidence="3 4" id="KW-0418">Kinase</keyword>
<evidence type="ECO:0000256" key="3">
    <source>
        <dbReference type="ARBA" id="ARBA00022777"/>
    </source>
</evidence>
<protein>
    <submittedName>
        <fullName evidence="5">Glycerate kinase</fullName>
    </submittedName>
</protein>
<dbReference type="GO" id="GO:0008887">
    <property type="term" value="F:glycerate kinase activity"/>
    <property type="evidence" value="ECO:0007669"/>
    <property type="project" value="UniProtKB-UniRule"/>
</dbReference>
<evidence type="ECO:0000313" key="6">
    <source>
        <dbReference type="Proteomes" id="UP000651668"/>
    </source>
</evidence>
<dbReference type="PANTHER" id="PTHR21599">
    <property type="entry name" value="GLYCERATE KINASE"/>
    <property type="match status" value="1"/>
</dbReference>
<name>A0A916XEN0_9SPHI</name>
<comment type="similarity">
    <text evidence="1 4">Belongs to the glycerate kinase type-1 family.</text>
</comment>
<evidence type="ECO:0000256" key="1">
    <source>
        <dbReference type="ARBA" id="ARBA00006284"/>
    </source>
</evidence>
<dbReference type="InterPro" id="IPR036129">
    <property type="entry name" value="Glycerate_kinase_sf"/>
</dbReference>
<dbReference type="EMBL" id="BMIL01000007">
    <property type="protein sequence ID" value="GGC68326.1"/>
    <property type="molecule type" value="Genomic_DNA"/>
</dbReference>
<dbReference type="RefSeq" id="WP_188626971.1">
    <property type="nucleotide sequence ID" value="NZ_BMIL01000007.1"/>
</dbReference>
<dbReference type="PANTHER" id="PTHR21599:SF0">
    <property type="entry name" value="GLYCERATE KINASE"/>
    <property type="match status" value="1"/>
</dbReference>
<comment type="caution">
    <text evidence="5">The sequence shown here is derived from an EMBL/GenBank/DDBJ whole genome shotgun (WGS) entry which is preliminary data.</text>
</comment>
<dbReference type="Proteomes" id="UP000651668">
    <property type="component" value="Unassembled WGS sequence"/>
</dbReference>
<dbReference type="Pfam" id="PF02595">
    <property type="entry name" value="Gly_kinase"/>
    <property type="match status" value="1"/>
</dbReference>
<gene>
    <name evidence="5" type="ORF">GCM10011387_22140</name>
</gene>
<dbReference type="InterPro" id="IPR018193">
    <property type="entry name" value="Glyc_kinase_flavodox-like_fold"/>
</dbReference>
<dbReference type="Gene3D" id="3.90.1510.10">
    <property type="entry name" value="Glycerate kinase, domain 2"/>
    <property type="match status" value="1"/>
</dbReference>
<dbReference type="GO" id="GO:0031388">
    <property type="term" value="P:organic acid phosphorylation"/>
    <property type="evidence" value="ECO:0007669"/>
    <property type="project" value="UniProtKB-UniRule"/>
</dbReference>
<sequence length="383" mass="40210">MKKIVIAADSFKGSVSSLEVADAAEAAILKNYPNCTVLKIPMADGGEGTVDALLATSVGKEISCKVGGPMGHPVHAVYGILADEKTAVMEMASACGLTLVPEGERNPLRSSTYGLGELIKDALARGCETFLIGIGGSATNDAGTGMLQALGFKFLDSKGQELPLGGEILGEILSIDQSAAIPAFLAATFTIACDVDNPCTGPRGAAHVYARQKGADDQAIERLEEGMKNFVDVVKKTRGIDINTIPGSGAAGGLGGGFMAFANASLKPGAQMILEALNFQHIIKDADLVITGEGKLDQQTSMRKAPITVLRAAQQQNIPVIAIAGGIQDILMLNSLGFLAVLPIIPYPVSMQRAMEHEFTIDNITRTLDQLFRTLKYFNTSQS</sequence>
<dbReference type="PIRSF" id="PIRSF006078">
    <property type="entry name" value="GlxK"/>
    <property type="match status" value="1"/>
</dbReference>
<dbReference type="InterPro" id="IPR004381">
    <property type="entry name" value="Glycerate_kinase"/>
</dbReference>
<dbReference type="SUPFAM" id="SSF110738">
    <property type="entry name" value="Glycerate kinase I"/>
    <property type="match status" value="1"/>
</dbReference>
<evidence type="ECO:0000313" key="5">
    <source>
        <dbReference type="EMBL" id="GGC68326.1"/>
    </source>
</evidence>
<keyword evidence="6" id="KW-1185">Reference proteome</keyword>
<accession>A0A916XEN0</accession>